<dbReference type="Gene3D" id="3.30.70.270">
    <property type="match status" value="1"/>
</dbReference>
<reference evidence="7 8" key="1">
    <citation type="submission" date="2018-10" db="EMBL/GenBank/DDBJ databases">
        <title>Genomic Encyclopedia of Archaeal and Bacterial Type Strains, Phase II (KMG-II): from individual species to whole genera.</title>
        <authorList>
            <person name="Goeker M."/>
        </authorList>
    </citation>
    <scope>NUCLEOTIDE SEQUENCE [LARGE SCALE GENOMIC DNA]</scope>
    <source>
        <strain evidence="7 8">RP-AC37</strain>
    </source>
</reference>
<dbReference type="InterPro" id="IPR007891">
    <property type="entry name" value="CHASE3"/>
</dbReference>
<evidence type="ECO:0000259" key="5">
    <source>
        <dbReference type="PROSITE" id="PS50885"/>
    </source>
</evidence>
<dbReference type="GO" id="GO:0005886">
    <property type="term" value="C:plasma membrane"/>
    <property type="evidence" value="ECO:0007669"/>
    <property type="project" value="TreeGrafter"/>
</dbReference>
<dbReference type="PROSITE" id="PS50885">
    <property type="entry name" value="HAMP"/>
    <property type="match status" value="1"/>
</dbReference>
<gene>
    <name evidence="7" type="ORF">CLV35_0670</name>
</gene>
<dbReference type="PANTHER" id="PTHR45138:SF9">
    <property type="entry name" value="DIGUANYLATE CYCLASE DGCM-RELATED"/>
    <property type="match status" value="1"/>
</dbReference>
<dbReference type="Gene3D" id="3.30.450.40">
    <property type="match status" value="1"/>
</dbReference>
<protein>
    <submittedName>
        <fullName evidence="7">Diguanylate cyclase (GGDEF)-like protein</fullName>
    </submittedName>
</protein>
<keyword evidence="2 4" id="KW-1133">Transmembrane helix</keyword>
<dbReference type="InterPro" id="IPR000160">
    <property type="entry name" value="GGDEF_dom"/>
</dbReference>
<feature type="domain" description="GGDEF" evidence="6">
    <location>
        <begin position="465"/>
        <end position="596"/>
    </location>
</feature>
<name>A0A420XTT4_9ACTN</name>
<dbReference type="SUPFAM" id="SSF55781">
    <property type="entry name" value="GAF domain-like"/>
    <property type="match status" value="1"/>
</dbReference>
<dbReference type="InParanoid" id="A0A420XTT4"/>
<sequence length="601" mass="64896">MRSRRRLRDTPGSSAPAPAATGAPARSLQGELRSSARLLAVVLAVLLSSVAASTAYLLLHVGPALTSATETLRELRCVQTSMLDQETGLRAYVSTGDLAFLQPADAGVIAFQRCEPALLKVAGDDRQQFERLVGMLVAARTWQQQWAQEARATPPGSTRDDTTSFFLVGKGFFDTYRTQQDRALVRAGERRDDMVARQRHTFEFTGLLDVSLVLGVLVVDLRRRRRLQRVVDAPVRQLLDTMRRIDRGELGVQNPTCDIEEFWELGTGLFGLSRRLEREQAQGLLREEAATRLAARLQVVVNVARNAAGSPSPTAVAEMVAAAAVELGRLQAVVWLESEDAGFVPVRSTPATGPADPPSPAVLRAAVEARSVRVGDRACFPLVVAGRVVGVLDVVDEAWDDEDTAQVDSVLEALARFAAVALESARLHAQTLEQARSDSLTGLRNRRSLDTDLPVEWSRARRYDRPFSIALLDLDHFKRVNDTAGHAVGDAWLRLVGGVVLGRLRTSDSAYRYGGEELVVLLPETDADAAFIVADRLREAVEACQGPSTYPSMTVSIGVATATFGMADSSELLAAADAALYAAKAGGRNTVVVASPAVLAR</sequence>
<dbReference type="InterPro" id="IPR043128">
    <property type="entry name" value="Rev_trsase/Diguanyl_cyclase"/>
</dbReference>
<organism evidence="7 8">
    <name type="scientific">Motilibacter peucedani</name>
    <dbReference type="NCBI Taxonomy" id="598650"/>
    <lineage>
        <taxon>Bacteria</taxon>
        <taxon>Bacillati</taxon>
        <taxon>Actinomycetota</taxon>
        <taxon>Actinomycetes</taxon>
        <taxon>Motilibacterales</taxon>
        <taxon>Motilibacteraceae</taxon>
        <taxon>Motilibacter</taxon>
    </lineage>
</organism>
<keyword evidence="1 4" id="KW-0812">Transmembrane</keyword>
<dbReference type="InterPro" id="IPR029016">
    <property type="entry name" value="GAF-like_dom_sf"/>
</dbReference>
<feature type="compositionally biased region" description="Low complexity" evidence="3">
    <location>
        <begin position="10"/>
        <end position="25"/>
    </location>
</feature>
<dbReference type="SUPFAM" id="SSF55073">
    <property type="entry name" value="Nucleotide cyclase"/>
    <property type="match status" value="1"/>
</dbReference>
<dbReference type="PROSITE" id="PS50887">
    <property type="entry name" value="GGDEF"/>
    <property type="match status" value="1"/>
</dbReference>
<comment type="caution">
    <text evidence="7">The sequence shown here is derived from an EMBL/GenBank/DDBJ whole genome shotgun (WGS) entry which is preliminary data.</text>
</comment>
<evidence type="ECO:0000256" key="4">
    <source>
        <dbReference type="SAM" id="Phobius"/>
    </source>
</evidence>
<proteinExistence type="predicted"/>
<dbReference type="EMBL" id="RBWV01000009">
    <property type="protein sequence ID" value="RKS80245.1"/>
    <property type="molecule type" value="Genomic_DNA"/>
</dbReference>
<dbReference type="Pfam" id="PF05227">
    <property type="entry name" value="CHASE3"/>
    <property type="match status" value="1"/>
</dbReference>
<dbReference type="InterPro" id="IPR003660">
    <property type="entry name" value="HAMP_dom"/>
</dbReference>
<dbReference type="NCBIfam" id="TIGR00254">
    <property type="entry name" value="GGDEF"/>
    <property type="match status" value="1"/>
</dbReference>
<dbReference type="FunFam" id="3.30.70.270:FF:000001">
    <property type="entry name" value="Diguanylate cyclase domain protein"/>
    <property type="match status" value="1"/>
</dbReference>
<dbReference type="RefSeq" id="WP_121191956.1">
    <property type="nucleotide sequence ID" value="NZ_RBWV01000009.1"/>
</dbReference>
<evidence type="ECO:0000256" key="3">
    <source>
        <dbReference type="SAM" id="MobiDB-lite"/>
    </source>
</evidence>
<feature type="transmembrane region" description="Helical" evidence="4">
    <location>
        <begin position="38"/>
        <end position="59"/>
    </location>
</feature>
<dbReference type="AlphaFoldDB" id="A0A420XTT4"/>
<feature type="region of interest" description="Disordered" evidence="3">
    <location>
        <begin position="1"/>
        <end position="26"/>
    </location>
</feature>
<dbReference type="InterPro" id="IPR050469">
    <property type="entry name" value="Diguanylate_Cyclase"/>
</dbReference>
<dbReference type="PANTHER" id="PTHR45138">
    <property type="entry name" value="REGULATORY COMPONENTS OF SENSORY TRANSDUCTION SYSTEM"/>
    <property type="match status" value="1"/>
</dbReference>
<dbReference type="GO" id="GO:0007165">
    <property type="term" value="P:signal transduction"/>
    <property type="evidence" value="ECO:0007669"/>
    <property type="project" value="InterPro"/>
</dbReference>
<dbReference type="Pfam" id="PF00990">
    <property type="entry name" value="GGDEF"/>
    <property type="match status" value="1"/>
</dbReference>
<dbReference type="SMART" id="SM00267">
    <property type="entry name" value="GGDEF"/>
    <property type="match status" value="1"/>
</dbReference>
<dbReference type="GO" id="GO:1902201">
    <property type="term" value="P:negative regulation of bacterial-type flagellum-dependent cell motility"/>
    <property type="evidence" value="ECO:0007669"/>
    <property type="project" value="TreeGrafter"/>
</dbReference>
<dbReference type="CDD" id="cd01949">
    <property type="entry name" value="GGDEF"/>
    <property type="match status" value="1"/>
</dbReference>
<evidence type="ECO:0000256" key="1">
    <source>
        <dbReference type="ARBA" id="ARBA00022692"/>
    </source>
</evidence>
<dbReference type="InterPro" id="IPR029787">
    <property type="entry name" value="Nucleotide_cyclase"/>
</dbReference>
<dbReference type="GO" id="GO:0043709">
    <property type="term" value="P:cell adhesion involved in single-species biofilm formation"/>
    <property type="evidence" value="ECO:0007669"/>
    <property type="project" value="TreeGrafter"/>
</dbReference>
<feature type="domain" description="HAMP" evidence="5">
    <location>
        <begin position="229"/>
        <end position="281"/>
    </location>
</feature>
<keyword evidence="8" id="KW-1185">Reference proteome</keyword>
<accession>A0A420XTT4</accession>
<dbReference type="Proteomes" id="UP000281955">
    <property type="component" value="Unassembled WGS sequence"/>
</dbReference>
<evidence type="ECO:0000256" key="2">
    <source>
        <dbReference type="ARBA" id="ARBA00022989"/>
    </source>
</evidence>
<evidence type="ECO:0000313" key="8">
    <source>
        <dbReference type="Proteomes" id="UP000281955"/>
    </source>
</evidence>
<dbReference type="GO" id="GO:0052621">
    <property type="term" value="F:diguanylate cyclase activity"/>
    <property type="evidence" value="ECO:0007669"/>
    <property type="project" value="TreeGrafter"/>
</dbReference>
<keyword evidence="4" id="KW-0472">Membrane</keyword>
<evidence type="ECO:0000313" key="7">
    <source>
        <dbReference type="EMBL" id="RKS80245.1"/>
    </source>
</evidence>
<dbReference type="OrthoDB" id="5240682at2"/>
<evidence type="ECO:0000259" key="6">
    <source>
        <dbReference type="PROSITE" id="PS50887"/>
    </source>
</evidence>